<proteinExistence type="predicted"/>
<dbReference type="EMBL" id="JBBPBF010000049">
    <property type="protein sequence ID" value="KAK7606414.1"/>
    <property type="molecule type" value="Genomic_DNA"/>
</dbReference>
<sequence length="229" mass="24841">MAGSYPATSNAPNLAPFDSGSRRRRAGNQLQKPACSGGSNSRWRRAGNQLQKPACSGGSDSRWRRAGNQLQKPACSGGSDSRWRRAGNQLQKPARSGGSGDLGSSESPALSYATVQGVGALVEKFRNYSVVLELHHCRPRLFHTRETAFRFSEKTGLSFFDEIGKKLPFPPANNDAKLQCLRHQTAFLFSEKTGLPFFGEIGKELPFPPAKNDTKLLCSVNVPALSNSS</sequence>
<accession>A0ABR1MX82</accession>
<protein>
    <submittedName>
        <fullName evidence="2">Uncharacterized protein</fullName>
    </submittedName>
</protein>
<evidence type="ECO:0000313" key="3">
    <source>
        <dbReference type="Proteomes" id="UP001367316"/>
    </source>
</evidence>
<evidence type="ECO:0000313" key="2">
    <source>
        <dbReference type="EMBL" id="KAK7606414.1"/>
    </source>
</evidence>
<feature type="region of interest" description="Disordered" evidence="1">
    <location>
        <begin position="1"/>
        <end position="106"/>
    </location>
</feature>
<dbReference type="Proteomes" id="UP001367316">
    <property type="component" value="Unassembled WGS sequence"/>
</dbReference>
<organism evidence="2 3">
    <name type="scientific">Phyllosticta paracitricarpa</name>
    <dbReference type="NCBI Taxonomy" id="2016321"/>
    <lineage>
        <taxon>Eukaryota</taxon>
        <taxon>Fungi</taxon>
        <taxon>Dikarya</taxon>
        <taxon>Ascomycota</taxon>
        <taxon>Pezizomycotina</taxon>
        <taxon>Dothideomycetes</taxon>
        <taxon>Dothideomycetes incertae sedis</taxon>
        <taxon>Botryosphaeriales</taxon>
        <taxon>Phyllostictaceae</taxon>
        <taxon>Phyllosticta</taxon>
    </lineage>
</organism>
<reference evidence="2 3" key="1">
    <citation type="submission" date="2024-04" db="EMBL/GenBank/DDBJ databases">
        <title>Phyllosticta paracitricarpa is synonymous to the EU quarantine fungus P. citricarpa based on phylogenomic analyses.</title>
        <authorList>
            <consortium name="Lawrence Berkeley National Laboratory"/>
            <person name="Van ingen-buijs V.A."/>
            <person name="Van westerhoven A.C."/>
            <person name="Haridas S."/>
            <person name="Skiadas P."/>
            <person name="Martin F."/>
            <person name="Groenewald J.Z."/>
            <person name="Crous P.W."/>
            <person name="Seidl M.F."/>
        </authorList>
    </citation>
    <scope>NUCLEOTIDE SEQUENCE [LARGE SCALE GENOMIC DNA]</scope>
    <source>
        <strain evidence="2 3">CBS 141358</strain>
    </source>
</reference>
<name>A0ABR1MX82_9PEZI</name>
<keyword evidence="3" id="KW-1185">Reference proteome</keyword>
<comment type="caution">
    <text evidence="2">The sequence shown here is derived from an EMBL/GenBank/DDBJ whole genome shotgun (WGS) entry which is preliminary data.</text>
</comment>
<feature type="compositionally biased region" description="Polar residues" evidence="1">
    <location>
        <begin position="1"/>
        <end position="12"/>
    </location>
</feature>
<gene>
    <name evidence="2" type="ORF">JOL62DRAFT_560224</name>
</gene>
<evidence type="ECO:0000256" key="1">
    <source>
        <dbReference type="SAM" id="MobiDB-lite"/>
    </source>
</evidence>